<dbReference type="InterPro" id="IPR001173">
    <property type="entry name" value="Glyco_trans_2-like"/>
</dbReference>
<feature type="domain" description="Glycosyltransferase 2-like" evidence="2">
    <location>
        <begin position="355"/>
        <end position="437"/>
    </location>
</feature>
<evidence type="ECO:0000259" key="2">
    <source>
        <dbReference type="Pfam" id="PF00535"/>
    </source>
</evidence>
<keyword evidence="3" id="KW-0808">Transferase</keyword>
<dbReference type="Pfam" id="PF00535">
    <property type="entry name" value="Glycos_transf_2"/>
    <property type="match status" value="1"/>
</dbReference>
<evidence type="ECO:0000313" key="3">
    <source>
        <dbReference type="EMBL" id="SHH52268.1"/>
    </source>
</evidence>
<dbReference type="Gene3D" id="3.90.550.10">
    <property type="entry name" value="Spore Coat Polysaccharide Biosynthesis Protein SpsA, Chain A"/>
    <property type="match status" value="1"/>
</dbReference>
<dbReference type="SUPFAM" id="SSF53448">
    <property type="entry name" value="Nucleotide-diphospho-sugar transferases"/>
    <property type="match status" value="1"/>
</dbReference>
<keyword evidence="4" id="KW-1185">Reference proteome</keyword>
<feature type="region of interest" description="Disordered" evidence="1">
    <location>
        <begin position="295"/>
        <end position="319"/>
    </location>
</feature>
<evidence type="ECO:0000313" key="4">
    <source>
        <dbReference type="Proteomes" id="UP000184139"/>
    </source>
</evidence>
<reference evidence="3 4" key="1">
    <citation type="submission" date="2016-11" db="EMBL/GenBank/DDBJ databases">
        <authorList>
            <person name="Jaros S."/>
            <person name="Januszkiewicz K."/>
            <person name="Wedrychowicz H."/>
        </authorList>
    </citation>
    <scope>NUCLEOTIDE SEQUENCE [LARGE SCALE GENOMIC DNA]</scope>
    <source>
        <strain evidence="3 4">DSM 9705</strain>
    </source>
</reference>
<protein>
    <submittedName>
        <fullName evidence="3">Glycosyl transferase family 2</fullName>
    </submittedName>
</protein>
<dbReference type="Proteomes" id="UP000184139">
    <property type="component" value="Unassembled WGS sequence"/>
</dbReference>
<evidence type="ECO:0000256" key="1">
    <source>
        <dbReference type="SAM" id="MobiDB-lite"/>
    </source>
</evidence>
<accession>A0A1M5TNK2</accession>
<dbReference type="AlphaFoldDB" id="A0A1M5TNK2"/>
<dbReference type="RefSeq" id="WP_073373553.1">
    <property type="nucleotide sequence ID" value="NZ_FQXS01000003.1"/>
</dbReference>
<gene>
    <name evidence="3" type="ORF">SAMN02745124_00823</name>
</gene>
<proteinExistence type="predicted"/>
<organism evidence="3 4">
    <name type="scientific">Desulfofustis glycolicus DSM 9705</name>
    <dbReference type="NCBI Taxonomy" id="1121409"/>
    <lineage>
        <taxon>Bacteria</taxon>
        <taxon>Pseudomonadati</taxon>
        <taxon>Thermodesulfobacteriota</taxon>
        <taxon>Desulfobulbia</taxon>
        <taxon>Desulfobulbales</taxon>
        <taxon>Desulfocapsaceae</taxon>
        <taxon>Desulfofustis</taxon>
    </lineage>
</organism>
<sequence length="769" mass="85679">MKSRSVRFTSVVLTFVFPEECDDRMAFLLDALPPADPELADSTIEIHNDSGSSQFSLVSAGLAAPVPLTDELFVEQVAQTAIRLFASHLLQGPAFMAAAVQLEHGCIVIPGRADPGKWQLAAWLCAQGYTHLSTDLVVLDHGSGTLRGLAFPFLVDPAQAREVAPLLKPLAKYYTRCGNNHLFQLQDTVRDEAREERIPSLLLFPKFVPGTPLKVSPLSPAQASMGLMGCLLNAQQLGATGFSRTARLAKEIPALTVSFGSADDLDLLDSHFLTTVVDHKLSPAALTSLLQPIRPASSEETTPAGTMAPVTMHPLPEPHPTCPRKRLTIGMATYDDYDGVYFSVMALCLYHSEVIDDAEILVLDNHPDGPCGEPLRQLARSVPNLRYVPLSAHAGTMVRDYLFRYAAGDLVLCIDGHVLIQQGALKRLLDYWALHPDSRDLLQGPLVYDDLATVQTHFEPNWRSGMFGTWACDSRGEAPDNPPFEIPMQGLGLFACARKAWPGFNPRFRGFGGEEGYIHEKVRQNGGNVLCLPFLRWVHRFARPMGVPYPLIWQDRIFNYLVGCKELGLDDTRVREHFAGLLGADSTAREYQAIDAELNSPFFFFDVICCLTSDQESRSFRSLTGQLTTFGIMHRVRFFRSSDRQDEQVDRALSHRRIILMAKQLGVGNILVLEEGRLFRDDAAQRLHDNLSMIQDKPWQIFFFDEEPQRTMCGVVYHESVFDRILQDLPGTEEALRHWIVDNTSVSQFLRSLPNVYFADPAIVEATIS</sequence>
<dbReference type="GO" id="GO:0016740">
    <property type="term" value="F:transferase activity"/>
    <property type="evidence" value="ECO:0007669"/>
    <property type="project" value="UniProtKB-KW"/>
</dbReference>
<dbReference type="EMBL" id="FQXS01000003">
    <property type="protein sequence ID" value="SHH52268.1"/>
    <property type="molecule type" value="Genomic_DNA"/>
</dbReference>
<dbReference type="CDD" id="cd00761">
    <property type="entry name" value="Glyco_tranf_GTA_type"/>
    <property type="match status" value="1"/>
</dbReference>
<dbReference type="OrthoDB" id="5415594at2"/>
<dbReference type="InterPro" id="IPR029044">
    <property type="entry name" value="Nucleotide-diphossugar_trans"/>
</dbReference>
<name>A0A1M5TNK2_9BACT</name>